<proteinExistence type="predicted"/>
<feature type="chain" id="PRO_5046889482" evidence="2">
    <location>
        <begin position="34"/>
        <end position="315"/>
    </location>
</feature>
<feature type="compositionally biased region" description="Basic residues" evidence="1">
    <location>
        <begin position="299"/>
        <end position="308"/>
    </location>
</feature>
<organism evidence="3 4">
    <name type="scientific">Volvox africanus</name>
    <dbReference type="NCBI Taxonomy" id="51714"/>
    <lineage>
        <taxon>Eukaryota</taxon>
        <taxon>Viridiplantae</taxon>
        <taxon>Chlorophyta</taxon>
        <taxon>core chlorophytes</taxon>
        <taxon>Chlorophyceae</taxon>
        <taxon>CS clade</taxon>
        <taxon>Chlamydomonadales</taxon>
        <taxon>Volvocaceae</taxon>
        <taxon>Volvox</taxon>
    </lineage>
</organism>
<evidence type="ECO:0000256" key="2">
    <source>
        <dbReference type="SAM" id="SignalP"/>
    </source>
</evidence>
<name>A0ABQ5RZ82_9CHLO</name>
<keyword evidence="2" id="KW-0732">Signal</keyword>
<sequence>MDTMCISVTRIHARKLLCAVLLVAIAWAQGSSGRDLTMANVGRQLLSRGNERGNKRPTGAGVPELDDDHPEPNSTFPGRPEFNGTRPEFSGTHPDFNGTRPEFNGKHPEFNGTRPEFNETRPDCNGTVLVNATRPLARPPSAGRGGYGKGKGRDLLSKDGDHGRSGSYGPKAERDDDEEEEDNNEDEDEWAEHNSTFLGRPEFNSTYHDFNETHPEFNGTHPEFNGTRPEFNGTRPEFNGTRPEFNGKHPEFNGTRPEFNGTRPEFNETRPEFNGTALVNATRPLARPPSAGRGGHGKEGKRHGRRLLRQTGTLI</sequence>
<comment type="caution">
    <text evidence="3">The sequence shown here is derived from an EMBL/GenBank/DDBJ whole genome shotgun (WGS) entry which is preliminary data.</text>
</comment>
<feature type="compositionally biased region" description="Basic and acidic residues" evidence="1">
    <location>
        <begin position="151"/>
        <end position="164"/>
    </location>
</feature>
<keyword evidence="4" id="KW-1185">Reference proteome</keyword>
<feature type="signal peptide" evidence="2">
    <location>
        <begin position="1"/>
        <end position="33"/>
    </location>
</feature>
<evidence type="ECO:0000313" key="4">
    <source>
        <dbReference type="Proteomes" id="UP001165090"/>
    </source>
</evidence>
<feature type="region of interest" description="Disordered" evidence="1">
    <location>
        <begin position="47"/>
        <end position="315"/>
    </location>
</feature>
<accession>A0ABQ5RZ82</accession>
<dbReference type="Proteomes" id="UP001165090">
    <property type="component" value="Unassembled WGS sequence"/>
</dbReference>
<gene>
    <name evidence="3" type="ORF">VaNZ11_005159</name>
</gene>
<evidence type="ECO:0000256" key="1">
    <source>
        <dbReference type="SAM" id="MobiDB-lite"/>
    </source>
</evidence>
<dbReference type="EMBL" id="BSDZ01000013">
    <property type="protein sequence ID" value="GLI62503.1"/>
    <property type="molecule type" value="Genomic_DNA"/>
</dbReference>
<feature type="compositionally biased region" description="Polar residues" evidence="1">
    <location>
        <begin position="193"/>
        <end position="208"/>
    </location>
</feature>
<reference evidence="3 4" key="1">
    <citation type="journal article" date="2023" name="IScience">
        <title>Expanded male sex-determining region conserved during the evolution of homothallism in the green alga Volvox.</title>
        <authorList>
            <person name="Yamamoto K."/>
            <person name="Matsuzaki R."/>
            <person name="Mahakham W."/>
            <person name="Heman W."/>
            <person name="Sekimoto H."/>
            <person name="Kawachi M."/>
            <person name="Minakuchi Y."/>
            <person name="Toyoda A."/>
            <person name="Nozaki H."/>
        </authorList>
    </citation>
    <scope>NUCLEOTIDE SEQUENCE [LARGE SCALE GENOMIC DNA]</scope>
    <source>
        <strain evidence="3 4">NIES-4468</strain>
    </source>
</reference>
<protein>
    <submittedName>
        <fullName evidence="3">Uncharacterized protein</fullName>
    </submittedName>
</protein>
<evidence type="ECO:0000313" key="3">
    <source>
        <dbReference type="EMBL" id="GLI62503.1"/>
    </source>
</evidence>
<feature type="compositionally biased region" description="Acidic residues" evidence="1">
    <location>
        <begin position="175"/>
        <end position="190"/>
    </location>
</feature>